<dbReference type="Gene3D" id="3.80.10.10">
    <property type="entry name" value="Ribonuclease Inhibitor"/>
    <property type="match status" value="1"/>
</dbReference>
<dbReference type="InterPro" id="IPR032675">
    <property type="entry name" value="LRR_dom_sf"/>
</dbReference>
<keyword evidence="3" id="KW-1185">Reference proteome</keyword>
<organism evidence="2 3">
    <name type="scientific">Dendryphion nanum</name>
    <dbReference type="NCBI Taxonomy" id="256645"/>
    <lineage>
        <taxon>Eukaryota</taxon>
        <taxon>Fungi</taxon>
        <taxon>Dikarya</taxon>
        <taxon>Ascomycota</taxon>
        <taxon>Pezizomycotina</taxon>
        <taxon>Dothideomycetes</taxon>
        <taxon>Pleosporomycetidae</taxon>
        <taxon>Pleosporales</taxon>
        <taxon>Torulaceae</taxon>
        <taxon>Dendryphion</taxon>
    </lineage>
</organism>
<comment type="caution">
    <text evidence="2">The sequence shown here is derived from an EMBL/GenBank/DDBJ whole genome shotgun (WGS) entry which is preliminary data.</text>
</comment>
<proteinExistence type="predicted"/>
<reference evidence="2" key="1">
    <citation type="journal article" date="2021" name="Nat. Commun.">
        <title>Genetic determinants of endophytism in the Arabidopsis root mycobiome.</title>
        <authorList>
            <person name="Mesny F."/>
            <person name="Miyauchi S."/>
            <person name="Thiergart T."/>
            <person name="Pickel B."/>
            <person name="Atanasova L."/>
            <person name="Karlsson M."/>
            <person name="Huettel B."/>
            <person name="Barry K.W."/>
            <person name="Haridas S."/>
            <person name="Chen C."/>
            <person name="Bauer D."/>
            <person name="Andreopoulos W."/>
            <person name="Pangilinan J."/>
            <person name="LaButti K."/>
            <person name="Riley R."/>
            <person name="Lipzen A."/>
            <person name="Clum A."/>
            <person name="Drula E."/>
            <person name="Henrissat B."/>
            <person name="Kohler A."/>
            <person name="Grigoriev I.V."/>
            <person name="Martin F.M."/>
            <person name="Hacquard S."/>
        </authorList>
    </citation>
    <scope>NUCLEOTIDE SEQUENCE</scope>
    <source>
        <strain evidence="2">MPI-CAGE-CH-0243</strain>
    </source>
</reference>
<evidence type="ECO:0000313" key="2">
    <source>
        <dbReference type="EMBL" id="KAH7131899.1"/>
    </source>
</evidence>
<dbReference type="OrthoDB" id="2305901at2759"/>
<evidence type="ECO:0000313" key="3">
    <source>
        <dbReference type="Proteomes" id="UP000700596"/>
    </source>
</evidence>
<dbReference type="Proteomes" id="UP000700596">
    <property type="component" value="Unassembled WGS sequence"/>
</dbReference>
<sequence length="585" mass="64550">MAAAKAAANQHIVSNILYHLRNQKIKERRQRGPDHPVELVATCPSLLPALTVNKLWADAGTSIIWSRYPRLPALRDVESARRQQYADKVTKTYLIQPQPDEDLDYLSNLKWPLLSSVELVLDFAQFGPQLMNMFTPSLHFFALGSPQSCTASHFIQTILPTILALCPNLQGFNLGPGIFPTSEASLPNELCDQLDVIPSIKAIQVKHSGISDDLLFSRLSRRVGLLALQIDLVSGSQLLPLFESTESEPPFASLQRLDISCSPENALAMLPHLPMLENLQVHVRRTGTESPQDSDKSILGDLLTSVASASNLRVLSIIMGAISKPFAPEVESPVLSGPALVDLARNNTKLKVLKISPSEPQSIDGSAISTEDFELFCSLLPHLEGLTLKFDPETVQHLTHTILESLGQHCRSLHFIRLRMSATLPGLPISNTTPRITLDAPVSSSPDQESWFDKLNGDTPSSTPLFPCLAHLAIARPDTILAFPPDSSSEHLDQQLKEYLVRSWADALLADFPRLEILEAWGDWIGNDAKSLNYLLPTQGVLHCMWEFLRGIEQDIWVDEEEEEEGASDWDVASGLNELVSGDES</sequence>
<feature type="region of interest" description="Disordered" evidence="1">
    <location>
        <begin position="561"/>
        <end position="585"/>
    </location>
</feature>
<gene>
    <name evidence="2" type="ORF">B0J11DRAFT_520295</name>
</gene>
<accession>A0A9P9IV31</accession>
<dbReference type="EMBL" id="JAGMWT010000003">
    <property type="protein sequence ID" value="KAH7131899.1"/>
    <property type="molecule type" value="Genomic_DNA"/>
</dbReference>
<dbReference type="AlphaFoldDB" id="A0A9P9IV31"/>
<protein>
    <submittedName>
        <fullName evidence="2">Uncharacterized protein</fullName>
    </submittedName>
</protein>
<evidence type="ECO:0000256" key="1">
    <source>
        <dbReference type="SAM" id="MobiDB-lite"/>
    </source>
</evidence>
<name>A0A9P9IV31_9PLEO</name>
<dbReference type="SUPFAM" id="SSF52047">
    <property type="entry name" value="RNI-like"/>
    <property type="match status" value="1"/>
</dbReference>